<protein>
    <recommendedName>
        <fullName evidence="3">ATP/GTP-binding protein</fullName>
    </recommendedName>
</protein>
<accession>A0A840DLJ7</accession>
<keyword evidence="2" id="KW-1185">Reference proteome</keyword>
<comment type="caution">
    <text evidence="1">The sequence shown here is derived from an EMBL/GenBank/DDBJ whole genome shotgun (WGS) entry which is preliminary data.</text>
</comment>
<dbReference type="RefSeq" id="WP_183304125.1">
    <property type="nucleotide sequence ID" value="NZ_JACIFD010000001.1"/>
</dbReference>
<organism evidence="1 2">
    <name type="scientific">Canibacter oris</name>
    <dbReference type="NCBI Taxonomy" id="1365628"/>
    <lineage>
        <taxon>Bacteria</taxon>
        <taxon>Bacillati</taxon>
        <taxon>Actinomycetota</taxon>
        <taxon>Actinomycetes</taxon>
        <taxon>Micrococcales</taxon>
        <taxon>Microbacteriaceae</taxon>
        <taxon>Canibacter</taxon>
    </lineage>
</organism>
<dbReference type="Gene3D" id="3.40.50.300">
    <property type="entry name" value="P-loop containing nucleotide triphosphate hydrolases"/>
    <property type="match status" value="1"/>
</dbReference>
<evidence type="ECO:0008006" key="3">
    <source>
        <dbReference type="Google" id="ProtNLM"/>
    </source>
</evidence>
<name>A0A840DLJ7_9MICO</name>
<proteinExistence type="predicted"/>
<gene>
    <name evidence="1" type="ORF">F5897_000133</name>
</gene>
<evidence type="ECO:0000313" key="2">
    <source>
        <dbReference type="Proteomes" id="UP000571183"/>
    </source>
</evidence>
<dbReference type="InterPro" id="IPR027417">
    <property type="entry name" value="P-loop_NTPase"/>
</dbReference>
<sequence length="406" mass="44843">MEKTTLNIKRNLKPKSANSQQIAVFGTARSGKTTLLSAFYGATQEPNYVLQKPYAVIAENQGEAAQLYHNYTTLRDTGAYPAVTTHLNMNAHAFTIRLREESQQQTVTAPGSLFSKRKKNLPANPASEKPFDAMRLVWHDYPGEWLEEPAANAAEARHRGEVFRSLLGSQVALLLVDGAKLQQHKGEEAVYLQQLLNTYISGLLQVRDEVLPNGKPLLEFPRIWIFALTKADLLPAIDVYQFKQLLLKNAASQLTDLRETIESFIQTREALSVGEDFLLLSAAQHNHGVEILLPLAAILPFERHAKWAKRLNLPGTFSSLLIQGASVAALALMSGKIKILPAPLRWGLSLLGSAGVERGIKHLGTKLKDHSAISKKRAKLLSNALQGFYADLAAAERARVFLRSKS</sequence>
<dbReference type="EMBL" id="JACIFD010000001">
    <property type="protein sequence ID" value="MBB4070857.1"/>
    <property type="molecule type" value="Genomic_DNA"/>
</dbReference>
<reference evidence="1" key="1">
    <citation type="submission" date="2020-08" db="EMBL/GenBank/DDBJ databases">
        <title>Sequencing the genomes of 1000 actinobacteria strains.</title>
        <authorList>
            <person name="Klenk H.-P."/>
        </authorList>
    </citation>
    <scope>NUCLEOTIDE SEQUENCE [LARGE SCALE GENOMIC DNA]</scope>
    <source>
        <strain evidence="1">DSM 27064</strain>
    </source>
</reference>
<evidence type="ECO:0000313" key="1">
    <source>
        <dbReference type="EMBL" id="MBB4070857.1"/>
    </source>
</evidence>
<dbReference type="AlphaFoldDB" id="A0A840DLJ7"/>
<dbReference type="SUPFAM" id="SSF52540">
    <property type="entry name" value="P-loop containing nucleoside triphosphate hydrolases"/>
    <property type="match status" value="1"/>
</dbReference>
<dbReference type="Proteomes" id="UP000571183">
    <property type="component" value="Unassembled WGS sequence"/>
</dbReference>